<dbReference type="Gene3D" id="3.40.50.150">
    <property type="entry name" value="Vaccinia Virus protein VP39"/>
    <property type="match status" value="1"/>
</dbReference>
<name>A0A2W7I1S0_9BACT</name>
<reference evidence="1 2" key="1">
    <citation type="submission" date="2018-06" db="EMBL/GenBank/DDBJ databases">
        <title>Genomic Encyclopedia of Archaeal and Bacterial Type Strains, Phase II (KMG-II): from individual species to whole genera.</title>
        <authorList>
            <person name="Goeker M."/>
        </authorList>
    </citation>
    <scope>NUCLEOTIDE SEQUENCE [LARGE SCALE GENOMIC DNA]</scope>
    <source>
        <strain evidence="1 2">ATCC 51348</strain>
    </source>
</reference>
<proteinExistence type="predicted"/>
<keyword evidence="2" id="KW-1185">Reference proteome</keyword>
<comment type="caution">
    <text evidence="1">The sequence shown here is derived from an EMBL/GenBank/DDBJ whole genome shotgun (WGS) entry which is preliminary data.</text>
</comment>
<evidence type="ECO:0000313" key="2">
    <source>
        <dbReference type="Proteomes" id="UP000249646"/>
    </source>
</evidence>
<dbReference type="EMBL" id="QKUB01000002">
    <property type="protein sequence ID" value="PZW01386.1"/>
    <property type="molecule type" value="Genomic_DNA"/>
</dbReference>
<dbReference type="AlphaFoldDB" id="A0A2W7I1S0"/>
<organism evidence="1 2">
    <name type="scientific">Metamycoplasma auris</name>
    <dbReference type="NCBI Taxonomy" id="51363"/>
    <lineage>
        <taxon>Bacteria</taxon>
        <taxon>Bacillati</taxon>
        <taxon>Mycoplasmatota</taxon>
        <taxon>Mycoplasmoidales</taxon>
        <taxon>Metamycoplasmataceae</taxon>
        <taxon>Metamycoplasma</taxon>
    </lineage>
</organism>
<dbReference type="Proteomes" id="UP000249646">
    <property type="component" value="Unassembled WGS sequence"/>
</dbReference>
<dbReference type="NCBIfam" id="NF045953">
    <property type="entry name" value="DCM_methyl_Nterm"/>
    <property type="match status" value="1"/>
</dbReference>
<evidence type="ECO:0000313" key="1">
    <source>
        <dbReference type="EMBL" id="PZW01386.1"/>
    </source>
</evidence>
<sequence>MKKVTIYEMFAGIGSQLKACNNISDQVDCIFKSVGVCEWYIDAIIVYMKIHYGNVESESEFKREEMANILSKFSFSADSKTLVSKKYFYSMNKEKLSKIFPYLYGFLDKDYFERKWKITISKREREREIEITIPI</sequence>
<dbReference type="RefSeq" id="WP_277870035.1">
    <property type="nucleotide sequence ID" value="NZ_QKUB01000002.1"/>
</dbReference>
<accession>A0A2W7I1S0</accession>
<protein>
    <submittedName>
        <fullName evidence="1">Uncharacterized protein</fullName>
    </submittedName>
</protein>
<gene>
    <name evidence="1" type="ORF">BCF89_1026</name>
</gene>
<dbReference type="InterPro" id="IPR029063">
    <property type="entry name" value="SAM-dependent_MTases_sf"/>
</dbReference>